<evidence type="ECO:0000256" key="1">
    <source>
        <dbReference type="ARBA" id="ARBA00002791"/>
    </source>
</evidence>
<evidence type="ECO:0000256" key="8">
    <source>
        <dbReference type="ARBA" id="ARBA00022824"/>
    </source>
</evidence>
<dbReference type="InterPro" id="IPR055374">
    <property type="entry name" value="Ribophorin_II_3rd"/>
</dbReference>
<comment type="function">
    <text evidence="1 12">Subunit of the oligosaccharyl transferase (OST) complex that catalyzes the initial transfer of a defined glycan (Glc(3)Man(9)GlcNAc(2) in eukaryotes) from the lipid carrier dolichol-pyrophosphate to an asparagine residue within an Asn-X-Ser/Thr consensus motif in nascent polypeptide chains, the first step in protein N-glycosylation. N-glycosylation occurs cotranslationally and the complex associates with the Sec61 complex at the channel-forming translocon complex that mediates protein translocation across the endoplasmic reticulum (ER). All subunits are required for a maximal enzyme activity.</text>
</comment>
<dbReference type="Pfam" id="PF23861">
    <property type="entry name" value="Ribophorin_II_2nd"/>
    <property type="match status" value="1"/>
</dbReference>
<reference evidence="17 18" key="1">
    <citation type="submission" date="2023-03" db="EMBL/GenBank/DDBJ databases">
        <title>Genome insight into feeding habits of ladybird beetles.</title>
        <authorList>
            <person name="Li H.-S."/>
            <person name="Huang Y.-H."/>
            <person name="Pang H."/>
        </authorList>
    </citation>
    <scope>NUCLEOTIDE SEQUENCE [LARGE SCALE GENOMIC DNA]</scope>
    <source>
        <strain evidence="17">SYSU_2023b</strain>
        <tissue evidence="17">Whole body</tissue>
    </source>
</reference>
<evidence type="ECO:0000256" key="7">
    <source>
        <dbReference type="ARBA" id="ARBA00022729"/>
    </source>
</evidence>
<evidence type="ECO:0000256" key="2">
    <source>
        <dbReference type="ARBA" id="ARBA00004477"/>
    </source>
</evidence>
<proteinExistence type="inferred from homology"/>
<evidence type="ECO:0000259" key="15">
    <source>
        <dbReference type="Pfam" id="PF23861"/>
    </source>
</evidence>
<feature type="domain" description="Ribophorin II N-terminal" evidence="13">
    <location>
        <begin position="27"/>
        <end position="264"/>
    </location>
</feature>
<feature type="chain" id="PRO_5043088424" description="Dolichyl-diphosphooligosaccharide--protein glycosyltransferase subunit 2" evidence="12">
    <location>
        <begin position="22"/>
        <end position="610"/>
    </location>
</feature>
<dbReference type="InterPro" id="IPR008814">
    <property type="entry name" value="Swp1"/>
</dbReference>
<protein>
    <recommendedName>
        <fullName evidence="5 12">Dolichyl-diphosphooligosaccharide--protein glycosyltransferase subunit 2</fullName>
    </recommendedName>
    <alternativeName>
        <fullName evidence="12">Ribophorin-2</fullName>
    </alternativeName>
</protein>
<dbReference type="Proteomes" id="UP001431783">
    <property type="component" value="Unassembled WGS sequence"/>
</dbReference>
<keyword evidence="18" id="KW-1185">Reference proteome</keyword>
<dbReference type="Pfam" id="PF23860">
    <property type="entry name" value="Ribophorin_II_3rd"/>
    <property type="match status" value="1"/>
</dbReference>
<evidence type="ECO:0000256" key="3">
    <source>
        <dbReference type="ARBA" id="ARBA00004922"/>
    </source>
</evidence>
<evidence type="ECO:0000259" key="13">
    <source>
        <dbReference type="Pfam" id="PF05817"/>
    </source>
</evidence>
<evidence type="ECO:0000256" key="4">
    <source>
        <dbReference type="ARBA" id="ARBA00009038"/>
    </source>
</evidence>
<feature type="domain" description="Ribophorin II second" evidence="15">
    <location>
        <begin position="272"/>
        <end position="363"/>
    </location>
</feature>
<dbReference type="AlphaFoldDB" id="A0AAW1V5C6"/>
<evidence type="ECO:0000256" key="6">
    <source>
        <dbReference type="ARBA" id="ARBA00022692"/>
    </source>
</evidence>
<evidence type="ECO:0000256" key="12">
    <source>
        <dbReference type="RuleBase" id="RU366029"/>
    </source>
</evidence>
<comment type="subcellular location">
    <subcellularLocation>
        <location evidence="2 12">Endoplasmic reticulum membrane</location>
        <topology evidence="2 12">Multi-pass membrane protein</topology>
    </subcellularLocation>
</comment>
<evidence type="ECO:0000256" key="11">
    <source>
        <dbReference type="ARBA" id="ARBA00046750"/>
    </source>
</evidence>
<evidence type="ECO:0000256" key="9">
    <source>
        <dbReference type="ARBA" id="ARBA00022989"/>
    </source>
</evidence>
<comment type="similarity">
    <text evidence="4 12">Belongs to the SWP1 family.</text>
</comment>
<evidence type="ECO:0000256" key="5">
    <source>
        <dbReference type="ARBA" id="ARBA00017612"/>
    </source>
</evidence>
<dbReference type="InterPro" id="IPR056790">
    <property type="entry name" value="Ribophorin_II_C"/>
</dbReference>
<dbReference type="GO" id="GO:0008250">
    <property type="term" value="C:oligosaccharyltransferase complex"/>
    <property type="evidence" value="ECO:0007669"/>
    <property type="project" value="UniProtKB-UniRule"/>
</dbReference>
<dbReference type="PANTHER" id="PTHR12640">
    <property type="entry name" value="RIBOPHORIN II"/>
    <property type="match status" value="1"/>
</dbReference>
<feature type="transmembrane region" description="Helical" evidence="12">
    <location>
        <begin position="579"/>
        <end position="597"/>
    </location>
</feature>
<comment type="subunit">
    <text evidence="11">Component of the oligosaccharyltransferase (OST) complex. OST exists in two different complex forms which contain common core subunits RPN1, RPN2, OST48, OST4, DAD1 and TMEM258, either STT3A or STT3B as catalytic subunits, and form-specific accessory subunits. STT3A complex assembly occurs through the formation of 3 subcomplexes. Subcomplex 1 contains RPN1 and TMEM258, subcomplex 2 contains the STT3A-specific subunits STT3A, DC2/OSTC, and KCP2 as well as the core subunit OST4, and subcomplex 3 contains RPN2, DAD1, and OST48. The STT3A complex can form stable complexes with the Sec61 complex or with both the Sec61 and TRAP complexes. Interacts with DDI2. Interacts with TMEM35A/NACHO.</text>
</comment>
<organism evidence="17 18">
    <name type="scientific">Henosepilachna vigintioctopunctata</name>
    <dbReference type="NCBI Taxonomy" id="420089"/>
    <lineage>
        <taxon>Eukaryota</taxon>
        <taxon>Metazoa</taxon>
        <taxon>Ecdysozoa</taxon>
        <taxon>Arthropoda</taxon>
        <taxon>Hexapoda</taxon>
        <taxon>Insecta</taxon>
        <taxon>Pterygota</taxon>
        <taxon>Neoptera</taxon>
        <taxon>Endopterygota</taxon>
        <taxon>Coleoptera</taxon>
        <taxon>Polyphaga</taxon>
        <taxon>Cucujiformia</taxon>
        <taxon>Coccinelloidea</taxon>
        <taxon>Coccinellidae</taxon>
        <taxon>Epilachninae</taxon>
        <taxon>Epilachnini</taxon>
        <taxon>Henosepilachna</taxon>
    </lineage>
</organism>
<accession>A0AAW1V5C6</accession>
<keyword evidence="9 12" id="KW-1133">Transmembrane helix</keyword>
<comment type="pathway">
    <text evidence="3 12">Protein modification; protein glycosylation.</text>
</comment>
<dbReference type="PANTHER" id="PTHR12640:SF0">
    <property type="entry name" value="DOLICHYL-DIPHOSPHOOLIGOSACCHARIDE--PROTEIN GLYCOSYLTRANSFERASE SUBUNIT 2"/>
    <property type="match status" value="1"/>
</dbReference>
<dbReference type="Pfam" id="PF05817">
    <property type="entry name" value="Ribophorin_II"/>
    <property type="match status" value="1"/>
</dbReference>
<evidence type="ECO:0000313" key="18">
    <source>
        <dbReference type="Proteomes" id="UP001431783"/>
    </source>
</evidence>
<evidence type="ECO:0000313" key="17">
    <source>
        <dbReference type="EMBL" id="KAK9888583.1"/>
    </source>
</evidence>
<feature type="signal peptide" evidence="12">
    <location>
        <begin position="1"/>
        <end position="21"/>
    </location>
</feature>
<feature type="transmembrane region" description="Helical" evidence="12">
    <location>
        <begin position="519"/>
        <end position="539"/>
    </location>
</feature>
<gene>
    <name evidence="17" type="ORF">WA026_000822</name>
</gene>
<dbReference type="EMBL" id="JARQZJ010000121">
    <property type="protein sequence ID" value="KAK9888583.1"/>
    <property type="molecule type" value="Genomic_DNA"/>
</dbReference>
<sequence>MFKCSFSGFFLLTYLICGINGSIKGYISPTDSKKFISILSKSFSDDNLDFSSIYYGVTGYNILNEKIDVQIVKKACDFIQKNFKYGDDVEIILHVFSAWSKLGCTGKIQKEDTLKFLHNAIVNEKSSMADLRFAAEVLKLVGEGVPNPAKLALLLQSKLKEDDSLHNLGHAIHASVLLGSNGKFALDRVEDVVVQLDEVNGKLLQWEGGLSTTSLLLTGLLNLPNSKPFTQIQADKIANYLLTRKTVQTSKGIVALLEAIKSLTTSSVSPVSIGVIGKPIVFIEKPDLKVRVSDLFGAPLKPVPGPVVAVSATRLVDDVVVLSKQPLSAGSGQSEFVLPLHLDPDHYQIVLSVGSHTATLYVRVLGPVNMKSFEIGLSDIDGTSAPRLTALEYPNKLGQPLQADSSNVLVAKFALSKPIHQAFLRLYSPKKEIVFIAEQDNNKIYKVEVNLNSELTYSGSFDIELILGDPVMSNPIKWNMAKIDLNLGKDESEVKSFKGPKPEIKHLFRQAEKRPSPTVSLFFSILTALPLLLLVILWLKIGLNFANFSIVSLPFHFGFGSILCLFLCFWLKLDMFTTCAWLIPLGAFTFLSGHKVLSRVACSKKTEKKE</sequence>
<comment type="caution">
    <text evidence="17">The sequence shown here is derived from an EMBL/GenBank/DDBJ whole genome shotgun (WGS) entry which is preliminary data.</text>
</comment>
<name>A0AAW1V5C6_9CUCU</name>
<feature type="domain" description="Ribophorin II third" evidence="14">
    <location>
        <begin position="372"/>
        <end position="485"/>
    </location>
</feature>
<keyword evidence="10 12" id="KW-0472">Membrane</keyword>
<feature type="domain" description="Ribophorin II C-terminal" evidence="16">
    <location>
        <begin position="508"/>
        <end position="601"/>
    </location>
</feature>
<keyword evidence="6 12" id="KW-0812">Transmembrane</keyword>
<evidence type="ECO:0000259" key="16">
    <source>
        <dbReference type="Pfam" id="PF25147"/>
    </source>
</evidence>
<feature type="transmembrane region" description="Helical" evidence="12">
    <location>
        <begin position="551"/>
        <end position="573"/>
    </location>
</feature>
<evidence type="ECO:0000259" key="14">
    <source>
        <dbReference type="Pfam" id="PF23860"/>
    </source>
</evidence>
<keyword evidence="7 12" id="KW-0732">Signal</keyword>
<dbReference type="InterPro" id="IPR055373">
    <property type="entry name" value="Ribophorin_II_N"/>
</dbReference>
<keyword evidence="8 12" id="KW-0256">Endoplasmic reticulum</keyword>
<evidence type="ECO:0000256" key="10">
    <source>
        <dbReference type="ARBA" id="ARBA00023136"/>
    </source>
</evidence>
<dbReference type="GO" id="GO:0006487">
    <property type="term" value="P:protein N-linked glycosylation"/>
    <property type="evidence" value="ECO:0007669"/>
    <property type="project" value="UniProtKB-UniRule"/>
</dbReference>
<dbReference type="InterPro" id="IPR055375">
    <property type="entry name" value="Ribophorin_II_2nd"/>
</dbReference>
<dbReference type="Pfam" id="PF25147">
    <property type="entry name" value="Ribophorin_II_C"/>
    <property type="match status" value="1"/>
</dbReference>